<keyword evidence="5" id="KW-1185">Reference proteome</keyword>
<feature type="compositionally biased region" description="Pro residues" evidence="2">
    <location>
        <begin position="197"/>
        <end position="215"/>
    </location>
</feature>
<proteinExistence type="predicted"/>
<dbReference type="Pfam" id="PF22697">
    <property type="entry name" value="SOS1_NGEF_PH"/>
    <property type="match status" value="1"/>
</dbReference>
<accession>A0AAW0SND3</accession>
<evidence type="ECO:0000256" key="1">
    <source>
        <dbReference type="ARBA" id="ARBA00022658"/>
    </source>
</evidence>
<dbReference type="EMBL" id="JARAKH010000049">
    <property type="protein sequence ID" value="KAK8375622.1"/>
    <property type="molecule type" value="Genomic_DNA"/>
</dbReference>
<dbReference type="SUPFAM" id="SSF48065">
    <property type="entry name" value="DBL homology domain (DH-domain)"/>
    <property type="match status" value="1"/>
</dbReference>
<organism evidence="4 5">
    <name type="scientific">Scylla paramamosain</name>
    <name type="common">Mud crab</name>
    <dbReference type="NCBI Taxonomy" id="85552"/>
    <lineage>
        <taxon>Eukaryota</taxon>
        <taxon>Metazoa</taxon>
        <taxon>Ecdysozoa</taxon>
        <taxon>Arthropoda</taxon>
        <taxon>Crustacea</taxon>
        <taxon>Multicrustacea</taxon>
        <taxon>Malacostraca</taxon>
        <taxon>Eumalacostraca</taxon>
        <taxon>Eucarida</taxon>
        <taxon>Decapoda</taxon>
        <taxon>Pleocyemata</taxon>
        <taxon>Brachyura</taxon>
        <taxon>Eubrachyura</taxon>
        <taxon>Portunoidea</taxon>
        <taxon>Portunidae</taxon>
        <taxon>Portuninae</taxon>
        <taxon>Scylla</taxon>
    </lineage>
</organism>
<dbReference type="InterPro" id="IPR001849">
    <property type="entry name" value="PH_domain"/>
</dbReference>
<sequence>MDSPYQHRALLLGLVEVTGSVTPLDEEARARVFAMCHAASIEGRVEDPSWVGRLERGLMGVEVIMDQKYLHITSNEVLVSRHSLEEGCVTMAMRGAEGHLVLIGRCQVKGVRLAVVLDMMSGEDAQQLQEEVSQRLSHLGSLLPDPSAPQNTAHTRLMSRPSPFTAASNVQRGPATSNTQHSNRTAAHNSASLLGPETPPPPVVAQPASRPPPISAKPVFHRRSAAVAPVSERSPLVRMPTTGKLITTPLCLISRSPVSLVATKPMFILNTSPSSVTAPPTVTSASIPSPLVSTPMVLPRPTSIPKVFTSRFSTPTVSTPIVSTQALSTVTMSAPPVSTATVSPRPVSIPKVFLSQLSTPVVSTPTASTVTVSTQSVSTVTMSNRTVPTSKVSIRPLPFPKTFTPLASLPSAPISKASTRPVITPKVSIRPVTIPKVFTPLASIAAESNTLVSTSAVSAAVLSSPPTVATTASTSTTSTSLAATSRVTITLVSTTVVASKPVSVCASRPSVSNIMPSSVRDRRPSIASLASQDEESHNNEKIELLLGALKVEESEYLYIPGMEPPQEQDSSKNLEQELTSLLENERQYLDTLQRIIEARETLTSELKDLLRGCDRLFKFHDELYQNLCQEFSSSSGIVQVFLSHKEEFDQYRYCIMNAPQVVSQLQQQTEEIVKQHPTLEADIKSLWKRIHFYFMTFERLAKIVPVEEQGLAQKVVDLLRETNRQGDSGILIDSVSGAPFSLHTLGTLVLHSLFTIKDPSGMLGNKTKYHVLLFEEMIVILLPKKEKYQYKDHFPLRQLNLLTQSDNDKETFVLELIQGGNKKNRKYTFRPRHPEAKAAWVAEISRLLLKFESEVERLRKLRSGYH</sequence>
<dbReference type="PROSITE" id="PS50003">
    <property type="entry name" value="PH_DOMAIN"/>
    <property type="match status" value="1"/>
</dbReference>
<dbReference type="PANTHER" id="PTHR22826">
    <property type="entry name" value="RHO GUANINE EXCHANGE FACTOR-RELATED"/>
    <property type="match status" value="1"/>
</dbReference>
<dbReference type="GO" id="GO:0005737">
    <property type="term" value="C:cytoplasm"/>
    <property type="evidence" value="ECO:0007669"/>
    <property type="project" value="TreeGrafter"/>
</dbReference>
<evidence type="ECO:0000313" key="4">
    <source>
        <dbReference type="EMBL" id="KAK8375622.1"/>
    </source>
</evidence>
<keyword evidence="1" id="KW-0344">Guanine-nucleotide releasing factor</keyword>
<dbReference type="InterPro" id="IPR011993">
    <property type="entry name" value="PH-like_dom_sf"/>
</dbReference>
<protein>
    <recommendedName>
        <fullName evidence="3">PH domain-containing protein</fullName>
    </recommendedName>
</protein>
<evidence type="ECO:0000256" key="2">
    <source>
        <dbReference type="SAM" id="MobiDB-lite"/>
    </source>
</evidence>
<feature type="region of interest" description="Disordered" evidence="2">
    <location>
        <begin position="136"/>
        <end position="215"/>
    </location>
</feature>
<dbReference type="GO" id="GO:0005085">
    <property type="term" value="F:guanyl-nucleotide exchange factor activity"/>
    <property type="evidence" value="ECO:0007669"/>
    <property type="project" value="UniProtKB-KW"/>
</dbReference>
<dbReference type="AlphaFoldDB" id="A0AAW0SND3"/>
<feature type="compositionally biased region" description="Polar residues" evidence="2">
    <location>
        <begin position="165"/>
        <end position="192"/>
    </location>
</feature>
<dbReference type="InterPro" id="IPR035899">
    <property type="entry name" value="DBL_dom_sf"/>
</dbReference>
<name>A0AAW0SND3_SCYPA</name>
<feature type="domain" description="PH" evidence="3">
    <location>
        <begin position="747"/>
        <end position="849"/>
    </location>
</feature>
<evidence type="ECO:0000259" key="3">
    <source>
        <dbReference type="PROSITE" id="PS50003"/>
    </source>
</evidence>
<gene>
    <name evidence="4" type="ORF">O3P69_008433</name>
</gene>
<dbReference type="PANTHER" id="PTHR22826:SF211">
    <property type="entry name" value="LD43457P"/>
    <property type="match status" value="1"/>
</dbReference>
<dbReference type="InterPro" id="IPR055251">
    <property type="entry name" value="SOS1_NGEF_PH"/>
</dbReference>
<reference evidence="4 5" key="1">
    <citation type="submission" date="2023-03" db="EMBL/GenBank/DDBJ databases">
        <title>High-quality genome of Scylla paramamosain provides insights in environmental adaptation.</title>
        <authorList>
            <person name="Zhang L."/>
        </authorList>
    </citation>
    <scope>NUCLEOTIDE SEQUENCE [LARGE SCALE GENOMIC DNA]</scope>
    <source>
        <strain evidence="4">LZ_2023a</strain>
        <tissue evidence="4">Muscle</tissue>
    </source>
</reference>
<dbReference type="Gene3D" id="1.20.900.10">
    <property type="entry name" value="Dbl homology (DH) domain"/>
    <property type="match status" value="1"/>
</dbReference>
<dbReference type="SUPFAM" id="SSF50729">
    <property type="entry name" value="PH domain-like"/>
    <property type="match status" value="1"/>
</dbReference>
<dbReference type="Gene3D" id="2.30.29.30">
    <property type="entry name" value="Pleckstrin-homology domain (PH domain)/Phosphotyrosine-binding domain (PTB)"/>
    <property type="match status" value="1"/>
</dbReference>
<dbReference type="InterPro" id="IPR051336">
    <property type="entry name" value="RhoGEF_Guanine_NuclExch_SF"/>
</dbReference>
<evidence type="ECO:0000313" key="5">
    <source>
        <dbReference type="Proteomes" id="UP001487740"/>
    </source>
</evidence>
<dbReference type="Proteomes" id="UP001487740">
    <property type="component" value="Unassembled WGS sequence"/>
</dbReference>
<comment type="caution">
    <text evidence="4">The sequence shown here is derived from an EMBL/GenBank/DDBJ whole genome shotgun (WGS) entry which is preliminary data.</text>
</comment>